<feature type="signal peptide" evidence="2">
    <location>
        <begin position="1"/>
        <end position="25"/>
    </location>
</feature>
<comment type="caution">
    <text evidence="4">The sequence shown here is derived from an EMBL/GenBank/DDBJ whole genome shotgun (WGS) entry which is preliminary data.</text>
</comment>
<feature type="domain" description="Peptidoglycan binding-like" evidence="3">
    <location>
        <begin position="169"/>
        <end position="221"/>
    </location>
</feature>
<evidence type="ECO:0000256" key="1">
    <source>
        <dbReference type="SAM" id="MobiDB-lite"/>
    </source>
</evidence>
<feature type="chain" id="PRO_5002596872" description="Peptidoglycan binding-like domain-containing protein" evidence="2">
    <location>
        <begin position="26"/>
        <end position="498"/>
    </location>
</feature>
<accession>A0A0H2MDQ7</accession>
<evidence type="ECO:0000256" key="2">
    <source>
        <dbReference type="SAM" id="SignalP"/>
    </source>
</evidence>
<dbReference type="InterPro" id="IPR011990">
    <property type="entry name" value="TPR-like_helical_dom_sf"/>
</dbReference>
<dbReference type="AlphaFoldDB" id="A0A0H2MDQ7"/>
<reference evidence="4 5" key="1">
    <citation type="submission" date="2015-03" db="EMBL/GenBank/DDBJ databases">
        <title>Genome Sequence of Kiloniella spongiae MEBiC09566, isolated from a marine sponge.</title>
        <authorList>
            <person name="Shao Z."/>
            <person name="Wang L."/>
            <person name="Li X."/>
        </authorList>
    </citation>
    <scope>NUCLEOTIDE SEQUENCE [LARGE SCALE GENOMIC DNA]</scope>
    <source>
        <strain evidence="4 5">MEBiC09566</strain>
    </source>
</reference>
<proteinExistence type="predicted"/>
<evidence type="ECO:0000313" key="5">
    <source>
        <dbReference type="Proteomes" id="UP000035444"/>
    </source>
</evidence>
<dbReference type="Pfam" id="PF01471">
    <property type="entry name" value="PG_binding_1"/>
    <property type="match status" value="1"/>
</dbReference>
<dbReference type="InterPro" id="IPR036366">
    <property type="entry name" value="PGBDSf"/>
</dbReference>
<dbReference type="OrthoDB" id="2080452at2"/>
<sequence length="498" mass="56065">MKKLQRLVFAGIVGASLNLSSVALSASFDDAMVAFDRRDYAVAFRDFSEVALTGNRDAQFMLGYVYSKGYGTTQDYVQAHKWFNIAASQGDREARRARDKLTPFMSAQQISQAQEEAANWQPGIGKPKAVEADINTEGLETVETKDKPLITWSDPSPTDNSSQINLTRDEKRELQRRLRDAGYDPGPIDGLPGERTLRAIRSYQSDFGLVVDGLVSRETLDDLRTRNFADSELETVVDTRSEVLVRQLRELDQDGQRSELSGEQYKQRVSALLADYDRPWSTRVLYDSFRDGDFTLNPRWFVESGDFDVVNREYLYSSVPVAEIKTTEKDKNGAKEIVGIFSDIFLKNSDDAQREKQYKGYAELYSVTDITNSFSARVNLNGLLDNGRLNFGVYQGASRINGYSLSYITGKESVIKLTRTSSDGTAILETVNLEQSLSAEIHNVELRRDNQGKMEILLDDKLLFDAEDTSLKGDFDGFIVGNQGGNFRLYEVEVYSEE</sequence>
<dbReference type="SMART" id="SM00671">
    <property type="entry name" value="SEL1"/>
    <property type="match status" value="1"/>
</dbReference>
<protein>
    <recommendedName>
        <fullName evidence="3">Peptidoglycan binding-like domain-containing protein</fullName>
    </recommendedName>
</protein>
<dbReference type="Pfam" id="PF08238">
    <property type="entry name" value="Sel1"/>
    <property type="match status" value="1"/>
</dbReference>
<gene>
    <name evidence="4" type="ORF">WH96_09210</name>
</gene>
<dbReference type="InterPro" id="IPR006597">
    <property type="entry name" value="Sel1-like"/>
</dbReference>
<evidence type="ECO:0000313" key="4">
    <source>
        <dbReference type="EMBL" id="KLN60669.1"/>
    </source>
</evidence>
<feature type="compositionally biased region" description="Basic and acidic residues" evidence="1">
    <location>
        <begin position="167"/>
        <end position="182"/>
    </location>
</feature>
<name>A0A0H2MDQ7_9PROT</name>
<dbReference type="STRING" id="1489064.WH96_09210"/>
<dbReference type="SUPFAM" id="SSF81901">
    <property type="entry name" value="HCP-like"/>
    <property type="match status" value="1"/>
</dbReference>
<feature type="region of interest" description="Disordered" evidence="1">
    <location>
        <begin position="149"/>
        <end position="193"/>
    </location>
</feature>
<dbReference type="Gene3D" id="1.25.40.10">
    <property type="entry name" value="Tetratricopeptide repeat domain"/>
    <property type="match status" value="1"/>
</dbReference>
<dbReference type="EMBL" id="LAQL01000006">
    <property type="protein sequence ID" value="KLN60669.1"/>
    <property type="molecule type" value="Genomic_DNA"/>
</dbReference>
<keyword evidence="2" id="KW-0732">Signal</keyword>
<dbReference type="InterPro" id="IPR002477">
    <property type="entry name" value="Peptidoglycan-bd-like"/>
</dbReference>
<feature type="compositionally biased region" description="Polar residues" evidence="1">
    <location>
        <begin position="153"/>
        <end position="166"/>
    </location>
</feature>
<dbReference type="RefSeq" id="WP_047763885.1">
    <property type="nucleotide sequence ID" value="NZ_LAQL01000006.1"/>
</dbReference>
<dbReference type="Gene3D" id="1.10.101.10">
    <property type="entry name" value="PGBD-like superfamily/PGBD"/>
    <property type="match status" value="1"/>
</dbReference>
<dbReference type="SUPFAM" id="SSF47090">
    <property type="entry name" value="PGBD-like"/>
    <property type="match status" value="1"/>
</dbReference>
<evidence type="ECO:0000259" key="3">
    <source>
        <dbReference type="Pfam" id="PF01471"/>
    </source>
</evidence>
<keyword evidence="5" id="KW-1185">Reference proteome</keyword>
<organism evidence="4 5">
    <name type="scientific">Kiloniella spongiae</name>
    <dbReference type="NCBI Taxonomy" id="1489064"/>
    <lineage>
        <taxon>Bacteria</taxon>
        <taxon>Pseudomonadati</taxon>
        <taxon>Pseudomonadota</taxon>
        <taxon>Alphaproteobacteria</taxon>
        <taxon>Rhodospirillales</taxon>
        <taxon>Kiloniellaceae</taxon>
        <taxon>Kiloniella</taxon>
    </lineage>
</organism>
<dbReference type="InterPro" id="IPR036365">
    <property type="entry name" value="PGBD-like_sf"/>
</dbReference>
<dbReference type="Proteomes" id="UP000035444">
    <property type="component" value="Unassembled WGS sequence"/>
</dbReference>